<evidence type="ECO:0000313" key="8">
    <source>
        <dbReference type="Proteomes" id="UP001515480"/>
    </source>
</evidence>
<dbReference type="SUPFAM" id="SSF48403">
    <property type="entry name" value="Ankyrin repeat"/>
    <property type="match status" value="1"/>
</dbReference>
<reference evidence="7 8" key="1">
    <citation type="journal article" date="2024" name="Science">
        <title>Giant polyketide synthase enzymes in the biosynthesis of giant marine polyether toxins.</title>
        <authorList>
            <person name="Fallon T.R."/>
            <person name="Shende V.V."/>
            <person name="Wierzbicki I.H."/>
            <person name="Pendleton A.L."/>
            <person name="Watervoot N.F."/>
            <person name="Auber R.P."/>
            <person name="Gonzalez D.J."/>
            <person name="Wisecaver J.H."/>
            <person name="Moore B.S."/>
        </authorList>
    </citation>
    <scope>NUCLEOTIDE SEQUENCE [LARGE SCALE GENOMIC DNA]</scope>
    <source>
        <strain evidence="7 8">12B1</strain>
    </source>
</reference>
<dbReference type="Pfam" id="PF00023">
    <property type="entry name" value="Ank"/>
    <property type="match status" value="1"/>
</dbReference>
<dbReference type="AlphaFoldDB" id="A0AB34JF84"/>
<feature type="repeat" description="ANK" evidence="4">
    <location>
        <begin position="403"/>
        <end position="435"/>
    </location>
</feature>
<accession>A0AB34JF84</accession>
<dbReference type="PROSITE" id="PS00678">
    <property type="entry name" value="WD_REPEATS_1"/>
    <property type="match status" value="1"/>
</dbReference>
<dbReference type="InterPro" id="IPR036322">
    <property type="entry name" value="WD40_repeat_dom_sf"/>
</dbReference>
<protein>
    <recommendedName>
        <fullName evidence="9">Coronin</fullName>
    </recommendedName>
</protein>
<name>A0AB34JF84_PRYPA</name>
<gene>
    <name evidence="7" type="ORF">AB1Y20_022057</name>
</gene>
<evidence type="ECO:0000256" key="1">
    <source>
        <dbReference type="ARBA" id="ARBA00022574"/>
    </source>
</evidence>
<dbReference type="PROSITE" id="PS50088">
    <property type="entry name" value="ANK_REPEAT"/>
    <property type="match status" value="4"/>
</dbReference>
<keyword evidence="1 5" id="KW-0853">WD repeat</keyword>
<evidence type="ECO:0000313" key="7">
    <source>
        <dbReference type="EMBL" id="KAL1520476.1"/>
    </source>
</evidence>
<evidence type="ECO:0000256" key="3">
    <source>
        <dbReference type="ARBA" id="ARBA00023043"/>
    </source>
</evidence>
<comment type="caution">
    <text evidence="7">The sequence shown here is derived from an EMBL/GenBank/DDBJ whole genome shotgun (WGS) entry which is preliminary data.</text>
</comment>
<evidence type="ECO:0000256" key="2">
    <source>
        <dbReference type="ARBA" id="ARBA00022737"/>
    </source>
</evidence>
<dbReference type="InterPro" id="IPR019775">
    <property type="entry name" value="WD40_repeat_CS"/>
</dbReference>
<dbReference type="Gene3D" id="2.130.10.10">
    <property type="entry name" value="YVTN repeat-like/Quinoprotein amine dehydrogenase"/>
    <property type="match status" value="2"/>
</dbReference>
<dbReference type="Pfam" id="PF12796">
    <property type="entry name" value="Ank_2"/>
    <property type="match status" value="1"/>
</dbReference>
<dbReference type="PROSITE" id="PS50082">
    <property type="entry name" value="WD_REPEATS_2"/>
    <property type="match status" value="2"/>
</dbReference>
<feature type="coiled-coil region" evidence="6">
    <location>
        <begin position="549"/>
        <end position="576"/>
    </location>
</feature>
<dbReference type="Gene3D" id="1.25.40.20">
    <property type="entry name" value="Ankyrin repeat-containing domain"/>
    <property type="match status" value="2"/>
</dbReference>
<keyword evidence="3 4" id="KW-0040">ANK repeat</keyword>
<dbReference type="Pfam" id="PF00400">
    <property type="entry name" value="WD40"/>
    <property type="match status" value="4"/>
</dbReference>
<proteinExistence type="predicted"/>
<dbReference type="EMBL" id="JBGBPQ010000008">
    <property type="protein sequence ID" value="KAL1520476.1"/>
    <property type="molecule type" value="Genomic_DNA"/>
</dbReference>
<dbReference type="PRINTS" id="PR01415">
    <property type="entry name" value="ANKYRIN"/>
</dbReference>
<feature type="repeat" description="ANK" evidence="4">
    <location>
        <begin position="503"/>
        <end position="535"/>
    </location>
</feature>
<dbReference type="Proteomes" id="UP001515480">
    <property type="component" value="Unassembled WGS sequence"/>
</dbReference>
<dbReference type="InterPro" id="IPR002110">
    <property type="entry name" value="Ankyrin_rpt"/>
</dbReference>
<keyword evidence="6" id="KW-0175">Coiled coil</keyword>
<keyword evidence="2" id="KW-0677">Repeat</keyword>
<dbReference type="PROSITE" id="PS50294">
    <property type="entry name" value="WD_REPEATS_REGION"/>
    <property type="match status" value="1"/>
</dbReference>
<evidence type="ECO:0000256" key="6">
    <source>
        <dbReference type="SAM" id="Coils"/>
    </source>
</evidence>
<sequence>MAAGAGDHLMLARLGLVDQRQDTIAGPTCFLHENPVSTFAFAAGLDVLYSGAGKRLSYWSVETCTRQKELKLEGEVSSVSLSPDCTVLASGGSDKKVTLWSVPDGKKVASLQMDDTVNATVFSADGEMLAAAGTARTVRVWRDWREGGTAMEIRHGTTVSSLAFSKDGALLASGGLDSCVRDAVLCVAFSALVPREGVYRVAAGDRDGCVSMWELQQPPPSESTPRTRGDSLKATLAFELPHDGAVFTLDVSHDGEWLASGGADQFISLWNIGLGDEAGRKLWEAPGDDDVKAIRFSRDSTVIGVATGEYVRLLSIVHDDDLVLLKPHFSEEAQRAVSLPLLHAAKEGELRMVDNLLSQGQVDVNFANQHGDTALILSCWYGHKWIASRLLDHRAAVDLANCDGNTALNAAAYRGNDELVRILLANGATVDVPDKMTGKTALVKAAYVGHEPSAIILLENGANVNHADSQGYTALAFATSFNHEYMQQVLLEAGADPNVQDEYGITPLIHAAARGLFESVLLLLQVGANAAIVDCEGRTAADYAESAGFEDIVHALQQAEAELNSANQAAREAQRGSGGVHGMPKLNISFGGGAVTPRTGVRMTPRVPGAAAVAQRMTPRVPQGFPPSHLSGAEVAESPPLSAEKLMSVHMDAFAYLTKKLVQLSVLLEQDTIAEDTRYPTF</sequence>
<dbReference type="SMART" id="SM00320">
    <property type="entry name" value="WD40"/>
    <property type="match status" value="5"/>
</dbReference>
<evidence type="ECO:0000256" key="4">
    <source>
        <dbReference type="PROSITE-ProRule" id="PRU00023"/>
    </source>
</evidence>
<dbReference type="InterPro" id="IPR036770">
    <property type="entry name" value="Ankyrin_rpt-contain_sf"/>
</dbReference>
<dbReference type="SUPFAM" id="SSF50978">
    <property type="entry name" value="WD40 repeat-like"/>
    <property type="match status" value="1"/>
</dbReference>
<evidence type="ECO:0000256" key="5">
    <source>
        <dbReference type="PROSITE-ProRule" id="PRU00221"/>
    </source>
</evidence>
<feature type="repeat" description="WD" evidence="5">
    <location>
        <begin position="76"/>
        <end position="110"/>
    </location>
</feature>
<dbReference type="SMART" id="SM00248">
    <property type="entry name" value="ANK"/>
    <property type="match status" value="7"/>
</dbReference>
<dbReference type="InterPro" id="IPR015943">
    <property type="entry name" value="WD40/YVTN_repeat-like_dom_sf"/>
</dbReference>
<dbReference type="PROSITE" id="PS50297">
    <property type="entry name" value="ANK_REP_REGION"/>
    <property type="match status" value="4"/>
</dbReference>
<dbReference type="InterPro" id="IPR001680">
    <property type="entry name" value="WD40_rpt"/>
</dbReference>
<evidence type="ECO:0008006" key="9">
    <source>
        <dbReference type="Google" id="ProtNLM"/>
    </source>
</evidence>
<keyword evidence="8" id="KW-1185">Reference proteome</keyword>
<dbReference type="PANTHER" id="PTHR24198:SF165">
    <property type="entry name" value="ANKYRIN REPEAT-CONTAINING PROTEIN-RELATED"/>
    <property type="match status" value="1"/>
</dbReference>
<dbReference type="PANTHER" id="PTHR24198">
    <property type="entry name" value="ANKYRIN REPEAT AND PROTEIN KINASE DOMAIN-CONTAINING PROTEIN"/>
    <property type="match status" value="1"/>
</dbReference>
<feature type="repeat" description="WD" evidence="5">
    <location>
        <begin position="239"/>
        <end position="272"/>
    </location>
</feature>
<feature type="repeat" description="ANK" evidence="4">
    <location>
        <begin position="470"/>
        <end position="502"/>
    </location>
</feature>
<organism evidence="7 8">
    <name type="scientific">Prymnesium parvum</name>
    <name type="common">Toxic golden alga</name>
    <dbReference type="NCBI Taxonomy" id="97485"/>
    <lineage>
        <taxon>Eukaryota</taxon>
        <taxon>Haptista</taxon>
        <taxon>Haptophyta</taxon>
        <taxon>Prymnesiophyceae</taxon>
        <taxon>Prymnesiales</taxon>
        <taxon>Prymnesiaceae</taxon>
        <taxon>Prymnesium</taxon>
    </lineage>
</organism>
<feature type="repeat" description="ANK" evidence="4">
    <location>
        <begin position="437"/>
        <end position="469"/>
    </location>
</feature>